<organism evidence="1 2">
    <name type="scientific">Candidatus Iainarchaeum sp</name>
    <dbReference type="NCBI Taxonomy" id="3101447"/>
    <lineage>
        <taxon>Archaea</taxon>
        <taxon>Candidatus Iainarchaeota</taxon>
        <taxon>Candidatus Iainarchaeia</taxon>
        <taxon>Candidatus Iainarchaeales</taxon>
        <taxon>Candidatus Iainarchaeaceae</taxon>
        <taxon>Candidatus Iainarchaeum</taxon>
    </lineage>
</organism>
<gene>
    <name evidence="1" type="ORF">HON47_01570</name>
</gene>
<evidence type="ECO:0000313" key="1">
    <source>
        <dbReference type="EMBL" id="MBT4870241.1"/>
    </source>
</evidence>
<reference evidence="1" key="1">
    <citation type="journal article" date="2021" name="ISME J.">
        <title>Mercury methylation by metabolically versatile and cosmopolitan marine bacteria.</title>
        <authorList>
            <person name="Lin H."/>
            <person name="Ascher D.B."/>
            <person name="Myung Y."/>
            <person name="Lamborg C.H."/>
            <person name="Hallam S.J."/>
            <person name="Gionfriddo C.M."/>
            <person name="Holt K.E."/>
            <person name="Moreau J.W."/>
        </authorList>
    </citation>
    <scope>NUCLEOTIDE SEQUENCE</scope>
    <source>
        <strain evidence="1">SI075_bin30</strain>
    </source>
</reference>
<name>A0A8T5GE48_9ARCH</name>
<accession>A0A8T5GE48</accession>
<dbReference type="Proteomes" id="UP000722459">
    <property type="component" value="Unassembled WGS sequence"/>
</dbReference>
<protein>
    <submittedName>
        <fullName evidence="1">Uncharacterized protein</fullName>
    </submittedName>
</protein>
<sequence>MAGPRPRKIPSFRLRSMERIVAETNPLQKTIKAVALHTGLKVEEVKAHLDVLRSKGEIPKTSHFYKK</sequence>
<proteinExistence type="predicted"/>
<dbReference type="EMBL" id="JABJNZ010000022">
    <property type="protein sequence ID" value="MBT4870241.1"/>
    <property type="molecule type" value="Genomic_DNA"/>
</dbReference>
<comment type="caution">
    <text evidence="1">The sequence shown here is derived from an EMBL/GenBank/DDBJ whole genome shotgun (WGS) entry which is preliminary data.</text>
</comment>
<dbReference type="AlphaFoldDB" id="A0A8T5GE48"/>
<evidence type="ECO:0000313" key="2">
    <source>
        <dbReference type="Proteomes" id="UP000722459"/>
    </source>
</evidence>